<proteinExistence type="predicted"/>
<organism evidence="1 2">
    <name type="scientific">Streptomyces antibioticus</name>
    <dbReference type="NCBI Taxonomy" id="1890"/>
    <lineage>
        <taxon>Bacteria</taxon>
        <taxon>Bacillati</taxon>
        <taxon>Actinomycetota</taxon>
        <taxon>Actinomycetes</taxon>
        <taxon>Kitasatosporales</taxon>
        <taxon>Streptomycetaceae</taxon>
        <taxon>Streptomyces</taxon>
    </lineage>
</organism>
<dbReference type="EMBL" id="CP050692">
    <property type="protein sequence ID" value="QIT48860.1"/>
    <property type="molecule type" value="Genomic_DNA"/>
</dbReference>
<evidence type="ECO:0000313" key="1">
    <source>
        <dbReference type="EMBL" id="QIT48860.1"/>
    </source>
</evidence>
<reference evidence="1 2" key="1">
    <citation type="submission" date="2020-03" db="EMBL/GenBank/DDBJ databases">
        <title>Is there a link between lipid content and antibiotic production in Streptomyces?</title>
        <authorList>
            <person name="David M."/>
            <person name="Lejeune C."/>
            <person name="Abreu S."/>
            <person name="Thibessard A."/>
            <person name="Leblond P."/>
            <person name="Chaminade P."/>
            <person name="Virolle M.-J."/>
        </authorList>
    </citation>
    <scope>NUCLEOTIDE SEQUENCE [LARGE SCALE GENOMIC DNA]</scope>
    <source>
        <strain evidence="1 2">DSM 41481</strain>
    </source>
</reference>
<gene>
    <name evidence="1" type="ORF">HCX60_13205</name>
</gene>
<protein>
    <submittedName>
        <fullName evidence="1">Uncharacterized protein</fullName>
    </submittedName>
</protein>
<dbReference type="AlphaFoldDB" id="A0AAE7CPH6"/>
<accession>A0AAE7CPH6</accession>
<name>A0AAE7CPH6_STRAT</name>
<dbReference type="Proteomes" id="UP000502504">
    <property type="component" value="Chromosome"/>
</dbReference>
<sequence length="76" mass="8942">MPDDRHNVYVDVKIEGHNWVRYYGKQGRSVLLHKSNWDGAQRYTGDARLRVCRDRGSLRPDNCAPLQILSYDWDHA</sequence>
<evidence type="ECO:0000313" key="2">
    <source>
        <dbReference type="Proteomes" id="UP000502504"/>
    </source>
</evidence>